<dbReference type="Proteomes" id="UP000667802">
    <property type="component" value="Unassembled WGS sequence"/>
</dbReference>
<dbReference type="SUPFAM" id="SSF88723">
    <property type="entry name" value="PIN domain-like"/>
    <property type="match status" value="1"/>
</dbReference>
<accession>A0AAP5IFU3</accession>
<proteinExistence type="predicted"/>
<protein>
    <recommendedName>
        <fullName evidence="3">Type II toxin-antitoxin system VapC family toxin</fullName>
    </recommendedName>
</protein>
<dbReference type="InterPro" id="IPR029060">
    <property type="entry name" value="PIN-like_dom_sf"/>
</dbReference>
<dbReference type="EMBL" id="JAALHA020000046">
    <property type="protein sequence ID" value="MDR9900956.1"/>
    <property type="molecule type" value="Genomic_DNA"/>
</dbReference>
<keyword evidence="2" id="KW-1185">Reference proteome</keyword>
<evidence type="ECO:0000313" key="2">
    <source>
        <dbReference type="Proteomes" id="UP000667802"/>
    </source>
</evidence>
<dbReference type="AlphaFoldDB" id="A0AAP5IFU3"/>
<sequence>MNDPIKDKAACYLPKAVTSAASVEEVFSSISPKLIPAEAKYAALKQLNLQIIPLSLRYADMIGSLRHQPYGQNLSLEQRATLALAIDYNIPVLTTNPQWQKLNTGVPILVIGHAQEGRA</sequence>
<dbReference type="Gene3D" id="3.40.50.1010">
    <property type="entry name" value="5'-nuclease"/>
    <property type="match status" value="1"/>
</dbReference>
<organism evidence="1 2">
    <name type="scientific">Aetokthonos hydrillicola Thurmond2011</name>
    <dbReference type="NCBI Taxonomy" id="2712845"/>
    <lineage>
        <taxon>Bacteria</taxon>
        <taxon>Bacillati</taxon>
        <taxon>Cyanobacteriota</taxon>
        <taxon>Cyanophyceae</taxon>
        <taxon>Nostocales</taxon>
        <taxon>Hapalosiphonaceae</taxon>
        <taxon>Aetokthonos</taxon>
    </lineage>
</organism>
<evidence type="ECO:0000313" key="1">
    <source>
        <dbReference type="EMBL" id="MDR9900956.1"/>
    </source>
</evidence>
<reference evidence="2" key="1">
    <citation type="journal article" date="2021" name="Science">
        <title>Hunting the eagle killer: A cyanobacterial neurotoxin causes vacuolar myelinopathy.</title>
        <authorList>
            <person name="Breinlinger S."/>
            <person name="Phillips T.J."/>
            <person name="Haram B.N."/>
            <person name="Mares J."/>
            <person name="Martinez Yerena J.A."/>
            <person name="Hrouzek P."/>
            <person name="Sobotka R."/>
            <person name="Henderson W.M."/>
            <person name="Schmieder P."/>
            <person name="Williams S.M."/>
            <person name="Lauderdale J.D."/>
            <person name="Wilde H.D."/>
            <person name="Gerrin W."/>
            <person name="Kust A."/>
            <person name="Washington J.W."/>
            <person name="Wagner C."/>
            <person name="Geier B."/>
            <person name="Liebeke M."/>
            <person name="Enke H."/>
            <person name="Niedermeyer T.H.J."/>
            <person name="Wilde S.B."/>
        </authorList>
    </citation>
    <scope>NUCLEOTIDE SEQUENCE [LARGE SCALE GENOMIC DNA]</scope>
    <source>
        <strain evidence="2">Thurmond2011</strain>
    </source>
</reference>
<name>A0AAP5IFU3_9CYAN</name>
<evidence type="ECO:0008006" key="3">
    <source>
        <dbReference type="Google" id="ProtNLM"/>
    </source>
</evidence>
<gene>
    <name evidence="1" type="ORF">G7B40_041835</name>
</gene>
<comment type="caution">
    <text evidence="1">The sequence shown here is derived from an EMBL/GenBank/DDBJ whole genome shotgun (WGS) entry which is preliminary data.</text>
</comment>